<dbReference type="PANTHER" id="PTHR31286">
    <property type="entry name" value="GLYCINE-RICH CELL WALL STRUCTURAL PROTEIN 1.8-LIKE"/>
    <property type="match status" value="1"/>
</dbReference>
<evidence type="ECO:0000259" key="2">
    <source>
        <dbReference type="Pfam" id="PF14392"/>
    </source>
</evidence>
<evidence type="ECO:0000256" key="1">
    <source>
        <dbReference type="SAM" id="MobiDB-lite"/>
    </source>
</evidence>
<proteinExistence type="predicted"/>
<name>A0A803NJ14_CANSA</name>
<dbReference type="Pfam" id="PF14392">
    <property type="entry name" value="zf-CCHC_4"/>
    <property type="match status" value="1"/>
</dbReference>
<reference evidence="3" key="2">
    <citation type="submission" date="2021-03" db="UniProtKB">
        <authorList>
            <consortium name="EnsemblPlants"/>
        </authorList>
    </citation>
    <scope>IDENTIFICATION</scope>
</reference>
<evidence type="ECO:0000313" key="4">
    <source>
        <dbReference type="Proteomes" id="UP000596661"/>
    </source>
</evidence>
<dbReference type="Proteomes" id="UP000596661">
    <property type="component" value="Chromosome 1"/>
</dbReference>
<evidence type="ECO:0000313" key="3">
    <source>
        <dbReference type="EnsemblPlants" id="cds.evm.model.01.1916"/>
    </source>
</evidence>
<accession>A0A803NJ14</accession>
<dbReference type="InterPro" id="IPR040256">
    <property type="entry name" value="At4g02000-like"/>
</dbReference>
<dbReference type="PANTHER" id="PTHR31286:SF167">
    <property type="entry name" value="OS09G0268800 PROTEIN"/>
    <property type="match status" value="1"/>
</dbReference>
<feature type="domain" description="Zinc knuckle CX2CX4HX4C" evidence="2">
    <location>
        <begin position="38"/>
        <end position="85"/>
    </location>
</feature>
<dbReference type="Gramene" id="evm.model.01.1916">
    <property type="protein sequence ID" value="cds.evm.model.01.1916"/>
    <property type="gene ID" value="evm.TU.01.1916"/>
</dbReference>
<keyword evidence="4" id="KW-1185">Reference proteome</keyword>
<dbReference type="EnsemblPlants" id="evm.model.01.1916">
    <property type="protein sequence ID" value="cds.evm.model.01.1916"/>
    <property type="gene ID" value="evm.TU.01.1916"/>
</dbReference>
<reference evidence="3" key="1">
    <citation type="submission" date="2018-11" db="EMBL/GenBank/DDBJ databases">
        <authorList>
            <person name="Grassa J C."/>
        </authorList>
    </citation>
    <scope>NUCLEOTIDE SEQUENCE [LARGE SCALE GENOMIC DNA]</scope>
</reference>
<feature type="region of interest" description="Disordered" evidence="1">
    <location>
        <begin position="131"/>
        <end position="167"/>
    </location>
</feature>
<sequence length="167" mass="19001">MTVRMGRELGCLLGPVTEVDENSSKDCLGRFLRVQVRIDITKPLPKLMKVSLIKGEENFKFPLKYEQLLDLYFYCGIIGHPLRECISLLTSILRGHKWKYDDFIRANPIHRLPDQSKRSRMDARKLHLAPGRVEGRPSSFPLQALGNDGGGLSKPVPGRRTPIRYTS</sequence>
<dbReference type="InterPro" id="IPR025836">
    <property type="entry name" value="Zn_knuckle_CX2CX4HX4C"/>
</dbReference>
<organism evidence="3 4">
    <name type="scientific">Cannabis sativa</name>
    <name type="common">Hemp</name>
    <name type="synonym">Marijuana</name>
    <dbReference type="NCBI Taxonomy" id="3483"/>
    <lineage>
        <taxon>Eukaryota</taxon>
        <taxon>Viridiplantae</taxon>
        <taxon>Streptophyta</taxon>
        <taxon>Embryophyta</taxon>
        <taxon>Tracheophyta</taxon>
        <taxon>Spermatophyta</taxon>
        <taxon>Magnoliopsida</taxon>
        <taxon>eudicotyledons</taxon>
        <taxon>Gunneridae</taxon>
        <taxon>Pentapetalae</taxon>
        <taxon>rosids</taxon>
        <taxon>fabids</taxon>
        <taxon>Rosales</taxon>
        <taxon>Cannabaceae</taxon>
        <taxon>Cannabis</taxon>
    </lineage>
</organism>
<protein>
    <recommendedName>
        <fullName evidence="2">Zinc knuckle CX2CX4HX4C domain-containing protein</fullName>
    </recommendedName>
</protein>
<dbReference type="AlphaFoldDB" id="A0A803NJ14"/>
<dbReference type="EMBL" id="UZAU01000053">
    <property type="status" value="NOT_ANNOTATED_CDS"/>
    <property type="molecule type" value="Genomic_DNA"/>
</dbReference>